<reference evidence="1 2" key="1">
    <citation type="submission" date="2022-07" db="EMBL/GenBank/DDBJ databases">
        <title>Two temperate virus in Haloterrigena jeotgali A29.</title>
        <authorList>
            <person name="Deng X."/>
        </authorList>
    </citation>
    <scope>NUCLEOTIDE SEQUENCE [LARGE SCALE GENOMIC DNA]</scope>
    <source>
        <strain evidence="1 2">A29</strain>
    </source>
</reference>
<keyword evidence="2" id="KW-1185">Reference proteome</keyword>
<name>A0AAF0T2P6_9EURY</name>
<dbReference type="EMBL" id="CP101873">
    <property type="protein sequence ID" value="WMT09480.1"/>
    <property type="molecule type" value="Genomic_DNA"/>
</dbReference>
<protein>
    <submittedName>
        <fullName evidence="1">Uncharacterized protein</fullName>
    </submittedName>
</protein>
<dbReference type="Proteomes" id="UP001224926">
    <property type="component" value="Chromosome"/>
</dbReference>
<dbReference type="GeneID" id="84213780"/>
<proteinExistence type="predicted"/>
<evidence type="ECO:0000313" key="1">
    <source>
        <dbReference type="EMBL" id="WMT09480.1"/>
    </source>
</evidence>
<evidence type="ECO:0000313" key="2">
    <source>
        <dbReference type="Proteomes" id="UP001224926"/>
    </source>
</evidence>
<gene>
    <name evidence="1" type="ORF">NP511_07530</name>
</gene>
<dbReference type="AlphaFoldDB" id="A0AAF0T2P6"/>
<accession>A0AAF0T2P6</accession>
<dbReference type="RefSeq" id="WP_233274318.1">
    <property type="nucleotide sequence ID" value="NZ_CP101873.1"/>
</dbReference>
<sequence length="48" mass="5348">MIKNNGKYDLTAAGSHILEVYMEAITKTEQIIEAKPVLRQFSPGNEPT</sequence>
<organism evidence="1 2">
    <name type="scientific">Natrinema thermotolerans</name>
    <dbReference type="NCBI Taxonomy" id="121872"/>
    <lineage>
        <taxon>Archaea</taxon>
        <taxon>Methanobacteriati</taxon>
        <taxon>Methanobacteriota</taxon>
        <taxon>Stenosarchaea group</taxon>
        <taxon>Halobacteria</taxon>
        <taxon>Halobacteriales</taxon>
        <taxon>Natrialbaceae</taxon>
        <taxon>Natrinema</taxon>
    </lineage>
</organism>